<sequence>MKRYQKNATLQPCNVCSLQLWKNQTDEHLVVFHPEVTSLIQKLYKKLKGVPKVHAFPTMDCSNLCATKILANYLIVDIVENEPGCLVLVKQLSEKLETLSDFSFVSNKQMLCYLCGLNLLSTTETITHLTLQHPEYLALVLFLRFRPLSELNFHIHKLADNLVTSEKLIQRIDGNRVLGVRQPIIQIKKLPDHLYHECIAKGFIKLKKNNRTWSPYDPQPNPRLNRISAIVIKKMKETTTKSSIKKNHVIAPGNVSNSLQENFDPQPNPRLNRIDPTVKQNMKETATKSSKRKKQNMKKTATKSSKKKNIVIAPGNMSHSLQENFDPQPKPRLNRIDPTVKQNMKETATKSSKRKKQNMKKTATKSSKKKNPVIAPGNVSNSLQENFDPQPNPRLNRIDPTVKQNMKETATKSSKRKKQKMKETATKASKKKNPVVAPMNLSNSFQDISNSKMSSQYNEKDSVELAPGNTLNLHQENSEVSSLSNAKNHDELPRGNTVNSPSEDTDFQECIILNAHQENSNSEESSLSNAKNHDELAPGNTVNSPSINTDSQECIILCSLKNVNSQTKSKVDCFLVKNVKMDQLRRQSEKEKVMKRQILIKKLIDKHHEKEARKEVVYWQRGLSVYVKRNQKYLGELEEQLLIARKLLRNVSGYESLLMQVNSNLESDKVRKTVKFYLKKIYKAIENVQTLVSKGDSSERMEQPLLQNHRSVSTPIDRSNKKFNSSTIDLVNSTLVTEDKQLIDCYYCKKLNCEGLHPEKFIN</sequence>
<keyword evidence="3" id="KW-1185">Reference proteome</keyword>
<evidence type="ECO:0000313" key="3">
    <source>
        <dbReference type="Proteomes" id="UP000827092"/>
    </source>
</evidence>
<protein>
    <recommendedName>
        <fullName evidence="4">C2H2-type domain-containing protein</fullName>
    </recommendedName>
</protein>
<feature type="region of interest" description="Disordered" evidence="1">
    <location>
        <begin position="518"/>
        <end position="544"/>
    </location>
</feature>
<feature type="compositionally biased region" description="Basic residues" evidence="1">
    <location>
        <begin position="289"/>
        <end position="309"/>
    </location>
</feature>
<evidence type="ECO:0008006" key="4">
    <source>
        <dbReference type="Google" id="ProtNLM"/>
    </source>
</evidence>
<feature type="compositionally biased region" description="Low complexity" evidence="1">
    <location>
        <begin position="518"/>
        <end position="529"/>
    </location>
</feature>
<evidence type="ECO:0000256" key="1">
    <source>
        <dbReference type="SAM" id="MobiDB-lite"/>
    </source>
</evidence>
<feature type="region of interest" description="Disordered" evidence="1">
    <location>
        <begin position="255"/>
        <end position="432"/>
    </location>
</feature>
<gene>
    <name evidence="2" type="ORF">JTE90_014422</name>
</gene>
<feature type="region of interest" description="Disordered" evidence="1">
    <location>
        <begin position="475"/>
        <end position="503"/>
    </location>
</feature>
<dbReference type="Proteomes" id="UP000827092">
    <property type="component" value="Unassembled WGS sequence"/>
</dbReference>
<comment type="caution">
    <text evidence="2">The sequence shown here is derived from an EMBL/GenBank/DDBJ whole genome shotgun (WGS) entry which is preliminary data.</text>
</comment>
<organism evidence="2 3">
    <name type="scientific">Oedothorax gibbosus</name>
    <dbReference type="NCBI Taxonomy" id="931172"/>
    <lineage>
        <taxon>Eukaryota</taxon>
        <taxon>Metazoa</taxon>
        <taxon>Ecdysozoa</taxon>
        <taxon>Arthropoda</taxon>
        <taxon>Chelicerata</taxon>
        <taxon>Arachnida</taxon>
        <taxon>Araneae</taxon>
        <taxon>Araneomorphae</taxon>
        <taxon>Entelegynae</taxon>
        <taxon>Araneoidea</taxon>
        <taxon>Linyphiidae</taxon>
        <taxon>Erigoninae</taxon>
        <taxon>Oedothorax</taxon>
    </lineage>
</organism>
<reference evidence="2 3" key="1">
    <citation type="journal article" date="2022" name="Nat. Ecol. Evol.">
        <title>A masculinizing supergene underlies an exaggerated male reproductive morph in a spider.</title>
        <authorList>
            <person name="Hendrickx F."/>
            <person name="De Corte Z."/>
            <person name="Sonet G."/>
            <person name="Van Belleghem S.M."/>
            <person name="Kostlbacher S."/>
            <person name="Vangestel C."/>
        </authorList>
    </citation>
    <scope>NUCLEOTIDE SEQUENCE [LARGE SCALE GENOMIC DNA]</scope>
    <source>
        <strain evidence="2">W744_W776</strain>
    </source>
</reference>
<feature type="compositionally biased region" description="Basic residues" evidence="1">
    <location>
        <begin position="351"/>
        <end position="371"/>
    </location>
</feature>
<evidence type="ECO:0000313" key="2">
    <source>
        <dbReference type="EMBL" id="KAG8190316.1"/>
    </source>
</evidence>
<feature type="compositionally biased region" description="Polar residues" evidence="1">
    <location>
        <begin position="255"/>
        <end position="265"/>
    </location>
</feature>
<accession>A0AAV6V345</accession>
<feature type="compositionally biased region" description="Polar residues" evidence="1">
    <location>
        <begin position="378"/>
        <end position="389"/>
    </location>
</feature>
<feature type="compositionally biased region" description="Polar residues" evidence="1">
    <location>
        <begin position="475"/>
        <end position="486"/>
    </location>
</feature>
<proteinExistence type="predicted"/>
<dbReference type="AlphaFoldDB" id="A0AAV6V345"/>
<dbReference type="EMBL" id="JAFNEN010000186">
    <property type="protein sequence ID" value="KAG8190316.1"/>
    <property type="molecule type" value="Genomic_DNA"/>
</dbReference>
<name>A0AAV6V345_9ARAC</name>